<dbReference type="GO" id="GO:0004722">
    <property type="term" value="F:protein serine/threonine phosphatase activity"/>
    <property type="evidence" value="ECO:0007669"/>
    <property type="project" value="UniProtKB-EC"/>
</dbReference>
<dbReference type="CDD" id="cd00143">
    <property type="entry name" value="PP2Cc"/>
    <property type="match status" value="1"/>
</dbReference>
<organism evidence="2 3">
    <name type="scientific">Amycolatopsis magusensis</name>
    <dbReference type="NCBI Taxonomy" id="882444"/>
    <lineage>
        <taxon>Bacteria</taxon>
        <taxon>Bacillati</taxon>
        <taxon>Actinomycetota</taxon>
        <taxon>Actinomycetes</taxon>
        <taxon>Pseudonocardiales</taxon>
        <taxon>Pseudonocardiaceae</taxon>
        <taxon>Amycolatopsis</taxon>
    </lineage>
</organism>
<dbReference type="InterPro" id="IPR015655">
    <property type="entry name" value="PP2C"/>
</dbReference>
<dbReference type="InterPro" id="IPR001932">
    <property type="entry name" value="PPM-type_phosphatase-like_dom"/>
</dbReference>
<proteinExistence type="predicted"/>
<dbReference type="Pfam" id="PF00481">
    <property type="entry name" value="PP2C"/>
    <property type="match status" value="1"/>
</dbReference>
<reference evidence="2 3" key="1">
    <citation type="submission" date="2021-03" db="EMBL/GenBank/DDBJ databases">
        <title>Sequencing the genomes of 1000 actinobacteria strains.</title>
        <authorList>
            <person name="Klenk H.-P."/>
        </authorList>
    </citation>
    <scope>NUCLEOTIDE SEQUENCE [LARGE SCALE GENOMIC DNA]</scope>
    <source>
        <strain evidence="2 3">DSM 45510</strain>
    </source>
</reference>
<evidence type="ECO:0000313" key="2">
    <source>
        <dbReference type="EMBL" id="MBP2186219.1"/>
    </source>
</evidence>
<evidence type="ECO:0000313" key="3">
    <source>
        <dbReference type="Proteomes" id="UP000741013"/>
    </source>
</evidence>
<dbReference type="Gene3D" id="3.60.40.10">
    <property type="entry name" value="PPM-type phosphatase domain"/>
    <property type="match status" value="1"/>
</dbReference>
<dbReference type="PANTHER" id="PTHR47992">
    <property type="entry name" value="PROTEIN PHOSPHATASE"/>
    <property type="match status" value="1"/>
</dbReference>
<keyword evidence="3" id="KW-1185">Reference proteome</keyword>
<accession>A0ABS4Q534</accession>
<dbReference type="Proteomes" id="UP000741013">
    <property type="component" value="Unassembled WGS sequence"/>
</dbReference>
<dbReference type="SMART" id="SM00332">
    <property type="entry name" value="PP2Cc"/>
    <property type="match status" value="1"/>
</dbReference>
<comment type="caution">
    <text evidence="2">The sequence shown here is derived from an EMBL/GenBank/DDBJ whole genome shotgun (WGS) entry which is preliminary data.</text>
</comment>
<dbReference type="InterPro" id="IPR036457">
    <property type="entry name" value="PPM-type-like_dom_sf"/>
</dbReference>
<dbReference type="EC" id="3.1.3.16" evidence="2"/>
<protein>
    <submittedName>
        <fullName evidence="2">Protein phosphatase</fullName>
        <ecNumber evidence="2">3.1.3.16</ecNumber>
    </submittedName>
</protein>
<sequence length="236" mass="25003">MTQEFRVVVDTDPGLNRKGNEDAAYAGSRVLVLADGMGGHTSGEVASALAVDALRELDKEPHEDLTGALAGAVAEAGRLLDEHAPAGAGTTVTAMLWNGPRFGLAHIGDSRGYLLRDSVLYQMTRDHTLVQTLVDEGRITPEEAEVHPRRSMLVRALQSGSTHEPDLSEHEAVPGDRFLLCSDGLTDVVSDEAIREVLDSVADPDAAVRRLIDLANAGGGPDNITCLLADYLGESA</sequence>
<dbReference type="SUPFAM" id="SSF81606">
    <property type="entry name" value="PP2C-like"/>
    <property type="match status" value="1"/>
</dbReference>
<evidence type="ECO:0000259" key="1">
    <source>
        <dbReference type="PROSITE" id="PS51746"/>
    </source>
</evidence>
<keyword evidence="2" id="KW-0378">Hydrolase</keyword>
<dbReference type="RefSeq" id="WP_209669140.1">
    <property type="nucleotide sequence ID" value="NZ_JAGGMS010000001.1"/>
</dbReference>
<dbReference type="PROSITE" id="PS51746">
    <property type="entry name" value="PPM_2"/>
    <property type="match status" value="1"/>
</dbReference>
<dbReference type="SMART" id="SM00331">
    <property type="entry name" value="PP2C_SIG"/>
    <property type="match status" value="1"/>
</dbReference>
<dbReference type="EMBL" id="JAGGMS010000001">
    <property type="protein sequence ID" value="MBP2186219.1"/>
    <property type="molecule type" value="Genomic_DNA"/>
</dbReference>
<feature type="domain" description="PPM-type phosphatase" evidence="1">
    <location>
        <begin position="6"/>
        <end position="231"/>
    </location>
</feature>
<name>A0ABS4Q534_9PSEU</name>
<gene>
    <name evidence="2" type="ORF">JOM49_007745</name>
</gene>